<dbReference type="InterPro" id="IPR042099">
    <property type="entry name" value="ANL_N_sf"/>
</dbReference>
<name>A0A0N0MFY8_9PROT</name>
<reference evidence="3 4" key="1">
    <citation type="submission" date="2015-07" db="EMBL/GenBank/DDBJ databases">
        <title>Draft Genome Sequence of Komagataeibacter intermedius Strain AF2, Isolated from Kombucha Tea.</title>
        <authorList>
            <person name="Santos R.A."/>
            <person name="Berretta A.A."/>
            <person name="Barud H.S."/>
            <person name="Ribeiro S.J."/>
            <person name="Gonzalez-Garcia L.N."/>
            <person name="Zucchi T.D."/>
            <person name="Goldman G.H."/>
            <person name="Riano-Pachon D.M."/>
        </authorList>
    </citation>
    <scope>NUCLEOTIDE SEQUENCE [LARGE SCALE GENOMIC DNA]</scope>
    <source>
        <strain evidence="3 4">AF2</strain>
    </source>
</reference>
<protein>
    <submittedName>
        <fullName evidence="3">Acetyl-CoA synthetase</fullName>
    </submittedName>
</protein>
<comment type="caution">
    <text evidence="3">The sequence shown here is derived from an EMBL/GenBank/DDBJ whole genome shotgun (WGS) entry which is preliminary data.</text>
</comment>
<evidence type="ECO:0000259" key="2">
    <source>
        <dbReference type="Pfam" id="PF00501"/>
    </source>
</evidence>
<evidence type="ECO:0000313" key="4">
    <source>
        <dbReference type="Proteomes" id="UP000031553"/>
    </source>
</evidence>
<dbReference type="GO" id="GO:0003987">
    <property type="term" value="F:acetate-CoA ligase activity"/>
    <property type="evidence" value="ECO:0007669"/>
    <property type="project" value="TreeGrafter"/>
</dbReference>
<dbReference type="GO" id="GO:0005829">
    <property type="term" value="C:cytosol"/>
    <property type="evidence" value="ECO:0007669"/>
    <property type="project" value="TreeGrafter"/>
</dbReference>
<dbReference type="InterPro" id="IPR000873">
    <property type="entry name" value="AMP-dep_synth/lig_dom"/>
</dbReference>
<evidence type="ECO:0000256" key="1">
    <source>
        <dbReference type="ARBA" id="ARBA00022990"/>
    </source>
</evidence>
<evidence type="ECO:0000313" key="3">
    <source>
        <dbReference type="EMBL" id="KPH87324.1"/>
    </source>
</evidence>
<accession>A0A0N0MFY8</accession>
<proteinExistence type="predicted"/>
<feature type="domain" description="AMP-dependent synthetase/ligase" evidence="2">
    <location>
        <begin position="54"/>
        <end position="288"/>
    </location>
</feature>
<dbReference type="PANTHER" id="PTHR24095:SF14">
    <property type="entry name" value="ACETYL-COENZYME A SYNTHETASE 1"/>
    <property type="match status" value="1"/>
</dbReference>
<dbReference type="GO" id="GO:0006085">
    <property type="term" value="P:acetyl-CoA biosynthetic process"/>
    <property type="evidence" value="ECO:0007669"/>
    <property type="project" value="TreeGrafter"/>
</dbReference>
<dbReference type="RefSeq" id="WP_039734979.1">
    <property type="nucleotide sequence ID" value="NZ_JUFX02000124.1"/>
</dbReference>
<gene>
    <name evidence="3" type="ORF">GLUCOINTEAF2_0202161</name>
</gene>
<sequence>MTSSHFQDDYATLSAPPVRACIPRVTGGMAQRPVPMPFGQGRRMLNLSALCVDRHLGDHADRAAITGPEIVSYRSLHERVCRLANALKDQGVARGDTVALALPPGVDGIVAVLACMRIGAVHVLLAGGLGAPAMAAGLSECCAVAVIAGGDAGHDAMQAGLKSTLDRALAMAGSRSRVRLVLVAAPMDATLPMQAGRDHRYDAVVDWYEPDCPPETTYADDPLFMPYRAGGPHGGVHTVAEYGRLVSYTMDMLSPRGDGALPHGMIDMAWRTGQSALVVGVLTQGGTVPLS</sequence>
<dbReference type="Gene3D" id="3.40.50.12780">
    <property type="entry name" value="N-terminal domain of ligase-like"/>
    <property type="match status" value="1"/>
</dbReference>
<dbReference type="Pfam" id="PF00501">
    <property type="entry name" value="AMP-binding"/>
    <property type="match status" value="1"/>
</dbReference>
<dbReference type="SUPFAM" id="SSF56801">
    <property type="entry name" value="Acetyl-CoA synthetase-like"/>
    <property type="match status" value="1"/>
</dbReference>
<dbReference type="PANTHER" id="PTHR24095">
    <property type="entry name" value="ACETYL-COENZYME A SYNTHETASE"/>
    <property type="match status" value="1"/>
</dbReference>
<organism evidence="3 4">
    <name type="scientific">Komagataeibacter intermedius AF2</name>
    <dbReference type="NCBI Taxonomy" id="1458464"/>
    <lineage>
        <taxon>Bacteria</taxon>
        <taxon>Pseudomonadati</taxon>
        <taxon>Pseudomonadota</taxon>
        <taxon>Alphaproteobacteria</taxon>
        <taxon>Acetobacterales</taxon>
        <taxon>Acetobacteraceae</taxon>
        <taxon>Komagataeibacter</taxon>
    </lineage>
</organism>
<dbReference type="Proteomes" id="UP000031553">
    <property type="component" value="Unassembled WGS sequence"/>
</dbReference>
<dbReference type="AlphaFoldDB" id="A0A0N0MFY8"/>
<dbReference type="OrthoDB" id="9803968at2"/>
<keyword evidence="1" id="KW-0007">Acetylation</keyword>
<dbReference type="EMBL" id="JUFX02000124">
    <property type="protein sequence ID" value="KPH87324.1"/>
    <property type="molecule type" value="Genomic_DNA"/>
</dbReference>